<dbReference type="InterPro" id="IPR050973">
    <property type="entry name" value="H3K9_Histone-Lys_N-MTase"/>
</dbReference>
<keyword evidence="6" id="KW-0479">Metal-binding</keyword>
<keyword evidence="3" id="KW-0489">Methyltransferase</keyword>
<accession>A0A5K3G0M0</accession>
<keyword evidence="5" id="KW-0949">S-adenosyl-L-methionine</keyword>
<dbReference type="InterPro" id="IPR001214">
    <property type="entry name" value="SET_dom"/>
</dbReference>
<evidence type="ECO:0000313" key="9">
    <source>
        <dbReference type="WBParaSite" id="MCU_014166-RA"/>
    </source>
</evidence>
<dbReference type="WBParaSite" id="MCU_014166-RA">
    <property type="protein sequence ID" value="MCU_014166-RA"/>
    <property type="gene ID" value="MCU_014166"/>
</dbReference>
<dbReference type="InterPro" id="IPR046341">
    <property type="entry name" value="SET_dom_sf"/>
</dbReference>
<evidence type="ECO:0000256" key="3">
    <source>
        <dbReference type="ARBA" id="ARBA00022603"/>
    </source>
</evidence>
<dbReference type="SUPFAM" id="SSF82199">
    <property type="entry name" value="SET domain"/>
    <property type="match status" value="1"/>
</dbReference>
<dbReference type="GO" id="GO:0032259">
    <property type="term" value="P:methylation"/>
    <property type="evidence" value="ECO:0007669"/>
    <property type="project" value="UniProtKB-KW"/>
</dbReference>
<dbReference type="PANTHER" id="PTHR46223">
    <property type="entry name" value="HISTONE-LYSINE N-METHYLTRANSFERASE SUV39H"/>
    <property type="match status" value="1"/>
</dbReference>
<evidence type="ECO:0000256" key="7">
    <source>
        <dbReference type="ARBA" id="ARBA00022833"/>
    </source>
</evidence>
<keyword evidence="4" id="KW-0808">Transferase</keyword>
<dbReference type="GO" id="GO:0008168">
    <property type="term" value="F:methyltransferase activity"/>
    <property type="evidence" value="ECO:0007669"/>
    <property type="project" value="UniProtKB-KW"/>
</dbReference>
<keyword evidence="2" id="KW-0158">Chromosome</keyword>
<dbReference type="Gene3D" id="2.170.270.10">
    <property type="entry name" value="SET domain"/>
    <property type="match status" value="1"/>
</dbReference>
<reference evidence="9" key="1">
    <citation type="submission" date="2019-11" db="UniProtKB">
        <authorList>
            <consortium name="WormBaseParasite"/>
        </authorList>
    </citation>
    <scope>IDENTIFICATION</scope>
</reference>
<evidence type="ECO:0000256" key="4">
    <source>
        <dbReference type="ARBA" id="ARBA00022679"/>
    </source>
</evidence>
<evidence type="ECO:0000256" key="2">
    <source>
        <dbReference type="ARBA" id="ARBA00022454"/>
    </source>
</evidence>
<organism evidence="9">
    <name type="scientific">Mesocestoides corti</name>
    <name type="common">Flatworm</name>
    <dbReference type="NCBI Taxonomy" id="53468"/>
    <lineage>
        <taxon>Eukaryota</taxon>
        <taxon>Metazoa</taxon>
        <taxon>Spiralia</taxon>
        <taxon>Lophotrochozoa</taxon>
        <taxon>Platyhelminthes</taxon>
        <taxon>Cestoda</taxon>
        <taxon>Eucestoda</taxon>
        <taxon>Cyclophyllidea</taxon>
        <taxon>Mesocestoididae</taxon>
        <taxon>Mesocestoides</taxon>
    </lineage>
</organism>
<dbReference type="PANTHER" id="PTHR46223:SF3">
    <property type="entry name" value="HISTONE-LYSINE N-METHYLTRANSFERASE SET-23"/>
    <property type="match status" value="1"/>
</dbReference>
<protein>
    <submittedName>
        <fullName evidence="9">SET domain-containing protein</fullName>
    </submittedName>
</protein>
<dbReference type="PROSITE" id="PS50280">
    <property type="entry name" value="SET"/>
    <property type="match status" value="1"/>
</dbReference>
<sequence>MYARTFRGLRRGNVPFVTILNAAPDVRINSIEVPLTSLINRSCTPNMTIIPVRVASMRFVLALFAIRGCSAGEELTYNYYVKSCE</sequence>
<evidence type="ECO:0000256" key="6">
    <source>
        <dbReference type="ARBA" id="ARBA00022723"/>
    </source>
</evidence>
<feature type="domain" description="SET" evidence="8">
    <location>
        <begin position="1"/>
        <end position="80"/>
    </location>
</feature>
<proteinExistence type="predicted"/>
<evidence type="ECO:0000256" key="1">
    <source>
        <dbReference type="ARBA" id="ARBA00004286"/>
    </source>
</evidence>
<name>A0A5K3G0M0_MESCO</name>
<evidence type="ECO:0000256" key="5">
    <source>
        <dbReference type="ARBA" id="ARBA00022691"/>
    </source>
</evidence>
<dbReference type="GO" id="GO:0005694">
    <property type="term" value="C:chromosome"/>
    <property type="evidence" value="ECO:0007669"/>
    <property type="project" value="UniProtKB-SubCell"/>
</dbReference>
<keyword evidence="7" id="KW-0862">Zinc</keyword>
<comment type="subcellular location">
    <subcellularLocation>
        <location evidence="1">Chromosome</location>
    </subcellularLocation>
</comment>
<dbReference type="AlphaFoldDB" id="A0A5K3G0M0"/>
<dbReference type="Pfam" id="PF00856">
    <property type="entry name" value="SET"/>
    <property type="match status" value="1"/>
</dbReference>
<dbReference type="GO" id="GO:0046872">
    <property type="term" value="F:metal ion binding"/>
    <property type="evidence" value="ECO:0007669"/>
    <property type="project" value="UniProtKB-KW"/>
</dbReference>
<evidence type="ECO:0000259" key="8">
    <source>
        <dbReference type="PROSITE" id="PS50280"/>
    </source>
</evidence>